<reference evidence="1" key="2">
    <citation type="submission" date="2020-11" db="EMBL/GenBank/DDBJ databases">
        <authorList>
            <consortium name="DOE Joint Genome Institute"/>
            <person name="Kuo A."/>
            <person name="Miyauchi S."/>
            <person name="Kiss E."/>
            <person name="Drula E."/>
            <person name="Kohler A."/>
            <person name="Sanchez-Garcia M."/>
            <person name="Andreopoulos B."/>
            <person name="Barry K.W."/>
            <person name="Bonito G."/>
            <person name="Buee M."/>
            <person name="Carver A."/>
            <person name="Chen C."/>
            <person name="Cichocki N."/>
            <person name="Clum A."/>
            <person name="Culley D."/>
            <person name="Crous P.W."/>
            <person name="Fauchery L."/>
            <person name="Girlanda M."/>
            <person name="Hayes R."/>
            <person name="Keri Z."/>
            <person name="Labutti K."/>
            <person name="Lipzen A."/>
            <person name="Lombard V."/>
            <person name="Magnuson J."/>
            <person name="Maillard F."/>
            <person name="Morin E."/>
            <person name="Murat C."/>
            <person name="Nolan M."/>
            <person name="Ohm R."/>
            <person name="Pangilinan J."/>
            <person name="Pereira M."/>
            <person name="Perotto S."/>
            <person name="Peter M."/>
            <person name="Riley R."/>
            <person name="Sitrit Y."/>
            <person name="Stielow B."/>
            <person name="Szollosi G."/>
            <person name="Zifcakova L."/>
            <person name="Stursova M."/>
            <person name="Spatafora J.W."/>
            <person name="Tedersoo L."/>
            <person name="Vaario L.-M."/>
            <person name="Yamada A."/>
            <person name="Yan M."/>
            <person name="Wang P."/>
            <person name="Xu J."/>
            <person name="Bruns T."/>
            <person name="Baldrian P."/>
            <person name="Vilgalys R."/>
            <person name="Henrissat B."/>
            <person name="Grigoriev I.V."/>
            <person name="Hibbett D."/>
            <person name="Nagy L.G."/>
            <person name="Martin F.M."/>
        </authorList>
    </citation>
    <scope>NUCLEOTIDE SEQUENCE</scope>
    <source>
        <strain evidence="1">UH-Tt-Lm1</strain>
    </source>
</reference>
<comment type="caution">
    <text evidence="1">The sequence shown here is derived from an EMBL/GenBank/DDBJ whole genome shotgun (WGS) entry which is preliminary data.</text>
</comment>
<dbReference type="OrthoDB" id="431454at2759"/>
<reference evidence="1" key="1">
    <citation type="journal article" date="2020" name="Nat. Commun.">
        <title>Large-scale genome sequencing of mycorrhizal fungi provides insights into the early evolution of symbiotic traits.</title>
        <authorList>
            <person name="Miyauchi S."/>
            <person name="Kiss E."/>
            <person name="Kuo A."/>
            <person name="Drula E."/>
            <person name="Kohler A."/>
            <person name="Sanchez-Garcia M."/>
            <person name="Morin E."/>
            <person name="Andreopoulos B."/>
            <person name="Barry K.W."/>
            <person name="Bonito G."/>
            <person name="Buee M."/>
            <person name="Carver A."/>
            <person name="Chen C."/>
            <person name="Cichocki N."/>
            <person name="Clum A."/>
            <person name="Culley D."/>
            <person name="Crous P.W."/>
            <person name="Fauchery L."/>
            <person name="Girlanda M."/>
            <person name="Hayes R.D."/>
            <person name="Keri Z."/>
            <person name="LaButti K."/>
            <person name="Lipzen A."/>
            <person name="Lombard V."/>
            <person name="Magnuson J."/>
            <person name="Maillard F."/>
            <person name="Murat C."/>
            <person name="Nolan M."/>
            <person name="Ohm R.A."/>
            <person name="Pangilinan J."/>
            <person name="Pereira M.F."/>
            <person name="Perotto S."/>
            <person name="Peter M."/>
            <person name="Pfister S."/>
            <person name="Riley R."/>
            <person name="Sitrit Y."/>
            <person name="Stielow J.B."/>
            <person name="Szollosi G."/>
            <person name="Zifcakova L."/>
            <person name="Stursova M."/>
            <person name="Spatafora J.W."/>
            <person name="Tedersoo L."/>
            <person name="Vaario L.M."/>
            <person name="Yamada A."/>
            <person name="Yan M."/>
            <person name="Wang P."/>
            <person name="Xu J."/>
            <person name="Bruns T."/>
            <person name="Baldrian P."/>
            <person name="Vilgalys R."/>
            <person name="Dunand C."/>
            <person name="Henrissat B."/>
            <person name="Grigoriev I.V."/>
            <person name="Hibbett D."/>
            <person name="Nagy L.G."/>
            <person name="Martin F.M."/>
        </authorList>
    </citation>
    <scope>NUCLEOTIDE SEQUENCE</scope>
    <source>
        <strain evidence="1">UH-Tt-Lm1</strain>
    </source>
</reference>
<organism evidence="1 2">
    <name type="scientific">Thelephora terrestris</name>
    <dbReference type="NCBI Taxonomy" id="56493"/>
    <lineage>
        <taxon>Eukaryota</taxon>
        <taxon>Fungi</taxon>
        <taxon>Dikarya</taxon>
        <taxon>Basidiomycota</taxon>
        <taxon>Agaricomycotina</taxon>
        <taxon>Agaricomycetes</taxon>
        <taxon>Thelephorales</taxon>
        <taxon>Thelephoraceae</taxon>
        <taxon>Thelephora</taxon>
    </lineage>
</organism>
<accession>A0A9P6HHS5</accession>
<dbReference type="EMBL" id="WIUZ02000005">
    <property type="protein sequence ID" value="KAF9787277.1"/>
    <property type="molecule type" value="Genomic_DNA"/>
</dbReference>
<dbReference type="Proteomes" id="UP000736335">
    <property type="component" value="Unassembled WGS sequence"/>
</dbReference>
<protein>
    <submittedName>
        <fullName evidence="1">Uncharacterized protein</fullName>
    </submittedName>
</protein>
<gene>
    <name evidence="1" type="ORF">BJ322DRAFT_1107339</name>
</gene>
<sequence length="262" mass="28926">MPGSDHGYAASTTKGAGRALNVVIEAVDIAEQIANPTPAKTAFGSINAIFLICSLRTHANRLLTKAHRILPGIEGKTVGRAQIVGSRGKTIEQLSTTTEEIQRKIVKWGKRSVVTQLLHTKNHNLEKEAIDTWRSDLKKGLGVFETELEIEKLVPVSNTHQDAPDSRTSACIIHHDTSKAHHELNSGPPVSEVQHPYHHSWCRRSWHKEIRVRRLPNIALNLKNDGAALRDVLDTHVMLSDIHCGILEGGEWADGQRCSVSI</sequence>
<keyword evidence="2" id="KW-1185">Reference proteome</keyword>
<proteinExistence type="predicted"/>
<evidence type="ECO:0000313" key="2">
    <source>
        <dbReference type="Proteomes" id="UP000736335"/>
    </source>
</evidence>
<name>A0A9P6HHS5_9AGAM</name>
<evidence type="ECO:0000313" key="1">
    <source>
        <dbReference type="EMBL" id="KAF9787277.1"/>
    </source>
</evidence>
<dbReference type="AlphaFoldDB" id="A0A9P6HHS5"/>